<accession>A0A7X6IBT5</accession>
<evidence type="ECO:0000256" key="1">
    <source>
        <dbReference type="SAM" id="MobiDB-lite"/>
    </source>
</evidence>
<reference evidence="2 3" key="1">
    <citation type="journal article" date="2020" name="Nature">
        <title>Bacterial chemolithoautotrophy via manganese oxidation.</title>
        <authorList>
            <person name="Yu H."/>
            <person name="Leadbetter J.R."/>
        </authorList>
    </citation>
    <scope>NUCLEOTIDE SEQUENCE [LARGE SCALE GENOMIC DNA]</scope>
    <source>
        <strain evidence="2 3">Mn-1</strain>
    </source>
</reference>
<feature type="region of interest" description="Disordered" evidence="1">
    <location>
        <begin position="13"/>
        <end position="32"/>
    </location>
</feature>
<evidence type="ECO:0000313" key="2">
    <source>
        <dbReference type="EMBL" id="NKE71739.1"/>
    </source>
</evidence>
<keyword evidence="3" id="KW-1185">Reference proteome</keyword>
<protein>
    <submittedName>
        <fullName evidence="2">Uncharacterized protein</fullName>
    </submittedName>
</protein>
<proteinExistence type="predicted"/>
<dbReference type="EMBL" id="VTOW01000002">
    <property type="protein sequence ID" value="NKE71739.1"/>
    <property type="molecule type" value="Genomic_DNA"/>
</dbReference>
<name>A0A7X6IBT5_9BACT</name>
<gene>
    <name evidence="2" type="ORF">MNODULE_13410</name>
</gene>
<dbReference type="AlphaFoldDB" id="A0A7X6IBT5"/>
<comment type="caution">
    <text evidence="2">The sequence shown here is derived from an EMBL/GenBank/DDBJ whole genome shotgun (WGS) entry which is preliminary data.</text>
</comment>
<organism evidence="2 3">
    <name type="scientific">Candidatus Manganitrophus noduliformans</name>
    <dbReference type="NCBI Taxonomy" id="2606439"/>
    <lineage>
        <taxon>Bacteria</taxon>
        <taxon>Pseudomonadati</taxon>
        <taxon>Nitrospirota</taxon>
        <taxon>Nitrospiria</taxon>
        <taxon>Candidatus Troglogloeales</taxon>
        <taxon>Candidatus Manganitrophaceae</taxon>
        <taxon>Candidatus Manganitrophus</taxon>
    </lineage>
</organism>
<dbReference type="Proteomes" id="UP000534783">
    <property type="component" value="Unassembled WGS sequence"/>
</dbReference>
<evidence type="ECO:0000313" key="3">
    <source>
        <dbReference type="Proteomes" id="UP000534783"/>
    </source>
</evidence>
<sequence>MIKSLSLENLTLSKAFEPPPDPSRDAPIQKKSHSIRGTLVQEGLFRPEGNSAAGNDLWRIATEPYWITKEELGFLETLGNQLLSFYQAANRLYLDSVHGRAPRWVAGYLDQGKPESVVEYGRMNRFKQDLPGIIRPDLIPTEEGMIATELDAVPGGMGLTAGLSIAYASEGDRPVGERDGMVAGFERMIRAHASQEDPLLAIVVSDESKDYRPEMDWLGGALHQRGLRTRVLHPREISFTEEGLWADRERIDILYRFFELFDLKNIPKSELILYAAKKKQVAMTPPPKAFLEEKSLFALFHHPVLQEFWLGHLGEGTMSQLRRIFPKTWIIDPREVPPYAIIPDLTLENRPVTDFRQLGEATQKERQLIIKPSGFSEFAWGSRGVIAGHDHPEEAWKGAIDRALQSFPTTPHLLQKFHKGKKVTVRYYDFEGEREVAMEGRARLSPYYFVDGKEAKLGGILATVVSTEKKLIHGMVDAVMAPCAVAI</sequence>